<reference evidence="1 2" key="1">
    <citation type="submission" date="2019-12" db="EMBL/GenBank/DDBJ databases">
        <title>Whole genome shotgun sequence of Streptomyces tubercidicus NBRC 13090.</title>
        <authorList>
            <person name="Ichikawa N."/>
            <person name="Kimura A."/>
            <person name="Kitahashi Y."/>
            <person name="Komaki H."/>
            <person name="Tamura T."/>
        </authorList>
    </citation>
    <scope>NUCLEOTIDE SEQUENCE [LARGE SCALE GENOMIC DNA]</scope>
    <source>
        <strain evidence="1 2">NBRC 13090</strain>
    </source>
</reference>
<accession>A0A640UTJ0</accession>
<dbReference type="AlphaFoldDB" id="A0A640UTJ0"/>
<dbReference type="EMBL" id="BLIR01000001">
    <property type="protein sequence ID" value="GFE37991.1"/>
    <property type="molecule type" value="Genomic_DNA"/>
</dbReference>
<protein>
    <submittedName>
        <fullName evidence="1">Uncharacterized protein</fullName>
    </submittedName>
</protein>
<organism evidence="1 2">
    <name type="scientific">Streptomyces tubercidicus</name>
    <dbReference type="NCBI Taxonomy" id="47759"/>
    <lineage>
        <taxon>Bacteria</taxon>
        <taxon>Bacillati</taxon>
        <taxon>Actinomycetota</taxon>
        <taxon>Actinomycetes</taxon>
        <taxon>Kitasatosporales</taxon>
        <taxon>Streptomycetaceae</taxon>
        <taxon>Streptomyces</taxon>
    </lineage>
</organism>
<name>A0A640UTJ0_9ACTN</name>
<evidence type="ECO:0000313" key="2">
    <source>
        <dbReference type="Proteomes" id="UP000431826"/>
    </source>
</evidence>
<evidence type="ECO:0000313" key="1">
    <source>
        <dbReference type="EMBL" id="GFE37991.1"/>
    </source>
</evidence>
<keyword evidence="2" id="KW-1185">Reference proteome</keyword>
<comment type="caution">
    <text evidence="1">The sequence shown here is derived from an EMBL/GenBank/DDBJ whole genome shotgun (WGS) entry which is preliminary data.</text>
</comment>
<sequence>MKGGAQMAARVERGLGVGAEPGEPADIATGVMDLGRADMDPSRCSVLGAGQCSAALVYAFPAAGALSGLSIPSAWLGGWKL</sequence>
<dbReference type="Proteomes" id="UP000431826">
    <property type="component" value="Unassembled WGS sequence"/>
</dbReference>
<gene>
    <name evidence="1" type="ORF">Stube_26640</name>
</gene>
<proteinExistence type="predicted"/>